<dbReference type="RefSeq" id="WP_270028880.1">
    <property type="nucleotide sequence ID" value="NZ_JAPDDP010000075.1"/>
</dbReference>
<evidence type="ECO:0000313" key="3">
    <source>
        <dbReference type="EMBL" id="MDA0184425.1"/>
    </source>
</evidence>
<evidence type="ECO:0000313" key="4">
    <source>
        <dbReference type="Proteomes" id="UP001147653"/>
    </source>
</evidence>
<keyword evidence="4" id="KW-1185">Reference proteome</keyword>
<sequence length="354" mass="37987">MRFLFASTRGAAHIAPLVPFALACKRAGHEVLVAAPHSAWAHVARAGLPFAGFDEPPAEELAPIWARVRDADPDPDEQNRIVLAEIFHDAFPRYAYPGLLALARRMRPDVILHETEEHASARVATALGIPTWRIECYLSAFKADSGPFLTLSPASFDPRPGAIRFRVRPAREAPLQDWWAGSRAPLVYVSFGSTAAGNGFFPDLYQQAAHALGGLNARVLMTLGIEVDPAELGPLPGNVHVERWVPQSVVMREAAAMVGHGGSASTLAAMAAGVPLAAIPLYADQPVNAARVAELGAGIMLDGADRLTDAVPALLGDPLYRDGARFIANEIARHSAVDEVVWFLDETTRRPLSA</sequence>
<dbReference type="Proteomes" id="UP001147653">
    <property type="component" value="Unassembled WGS sequence"/>
</dbReference>
<keyword evidence="1" id="KW-0808">Transferase</keyword>
<dbReference type="GO" id="GO:0008194">
    <property type="term" value="F:UDP-glycosyltransferase activity"/>
    <property type="evidence" value="ECO:0007669"/>
    <property type="project" value="InterPro"/>
</dbReference>
<dbReference type="SUPFAM" id="SSF53756">
    <property type="entry name" value="UDP-Glycosyltransferase/glycogen phosphorylase"/>
    <property type="match status" value="1"/>
</dbReference>
<dbReference type="InterPro" id="IPR002213">
    <property type="entry name" value="UDP_glucos_trans"/>
</dbReference>
<gene>
    <name evidence="3" type="ORF">OJ997_29240</name>
</gene>
<dbReference type="CDD" id="cd03784">
    <property type="entry name" value="GT1_Gtf-like"/>
    <property type="match status" value="1"/>
</dbReference>
<protein>
    <submittedName>
        <fullName evidence="3">Glycosyltransferase</fullName>
    </submittedName>
</protein>
<dbReference type="InterPro" id="IPR035595">
    <property type="entry name" value="UDP_glycos_trans_CS"/>
</dbReference>
<dbReference type="EMBL" id="JAPDDP010000075">
    <property type="protein sequence ID" value="MDA0184425.1"/>
    <property type="molecule type" value="Genomic_DNA"/>
</dbReference>
<dbReference type="AlphaFoldDB" id="A0A9X3NGB7"/>
<name>A0A9X3NGB7_9ACTN</name>
<comment type="caution">
    <text evidence="3">The sequence shown here is derived from an EMBL/GenBank/DDBJ whole genome shotgun (WGS) entry which is preliminary data.</text>
</comment>
<dbReference type="Pfam" id="PF06722">
    <property type="entry name" value="EryCIII-like_C"/>
    <property type="match status" value="1"/>
</dbReference>
<dbReference type="FunFam" id="3.40.50.2000:FF:000072">
    <property type="entry name" value="Glycosyl transferase"/>
    <property type="match status" value="1"/>
</dbReference>
<dbReference type="GO" id="GO:0016758">
    <property type="term" value="F:hexosyltransferase activity"/>
    <property type="evidence" value="ECO:0007669"/>
    <property type="project" value="UniProtKB-ARBA"/>
</dbReference>
<dbReference type="PROSITE" id="PS51257">
    <property type="entry name" value="PROKAR_LIPOPROTEIN"/>
    <property type="match status" value="1"/>
</dbReference>
<dbReference type="PROSITE" id="PS00375">
    <property type="entry name" value="UDPGT"/>
    <property type="match status" value="1"/>
</dbReference>
<dbReference type="GO" id="GO:0017000">
    <property type="term" value="P:antibiotic biosynthetic process"/>
    <property type="evidence" value="ECO:0007669"/>
    <property type="project" value="UniProtKB-ARBA"/>
</dbReference>
<dbReference type="Gene3D" id="3.40.50.2000">
    <property type="entry name" value="Glycogen Phosphorylase B"/>
    <property type="match status" value="2"/>
</dbReference>
<dbReference type="InterPro" id="IPR010610">
    <property type="entry name" value="EryCIII-like_C"/>
</dbReference>
<dbReference type="InterPro" id="IPR050426">
    <property type="entry name" value="Glycosyltransferase_28"/>
</dbReference>
<evidence type="ECO:0000259" key="2">
    <source>
        <dbReference type="Pfam" id="PF06722"/>
    </source>
</evidence>
<dbReference type="PANTHER" id="PTHR48050">
    <property type="entry name" value="STEROL 3-BETA-GLUCOSYLTRANSFERASE"/>
    <property type="match status" value="1"/>
</dbReference>
<organism evidence="3 4">
    <name type="scientific">Solirubrobacter phytolaccae</name>
    <dbReference type="NCBI Taxonomy" id="1404360"/>
    <lineage>
        <taxon>Bacteria</taxon>
        <taxon>Bacillati</taxon>
        <taxon>Actinomycetota</taxon>
        <taxon>Thermoleophilia</taxon>
        <taxon>Solirubrobacterales</taxon>
        <taxon>Solirubrobacteraceae</taxon>
        <taxon>Solirubrobacter</taxon>
    </lineage>
</organism>
<reference evidence="3" key="1">
    <citation type="submission" date="2022-10" db="EMBL/GenBank/DDBJ databases">
        <title>The WGS of Solirubrobacter phytolaccae KCTC 29190.</title>
        <authorList>
            <person name="Jiang Z."/>
        </authorList>
    </citation>
    <scope>NUCLEOTIDE SEQUENCE</scope>
    <source>
        <strain evidence="3">KCTC 29190</strain>
    </source>
</reference>
<accession>A0A9X3NGB7</accession>
<proteinExistence type="predicted"/>
<feature type="domain" description="Erythromycin biosynthesis protein CIII-like C-terminal" evidence="2">
    <location>
        <begin position="211"/>
        <end position="342"/>
    </location>
</feature>
<dbReference type="PANTHER" id="PTHR48050:SF13">
    <property type="entry name" value="STEROL 3-BETA-GLUCOSYLTRANSFERASE UGT80A2"/>
    <property type="match status" value="1"/>
</dbReference>
<evidence type="ECO:0000256" key="1">
    <source>
        <dbReference type="ARBA" id="ARBA00022679"/>
    </source>
</evidence>